<dbReference type="Proteomes" id="UP001060261">
    <property type="component" value="Chromosome"/>
</dbReference>
<name>A0ABY5YLV3_9DEIO</name>
<dbReference type="PANTHER" id="PTHR34310">
    <property type="entry name" value="DUF427 DOMAIN PROTEIN (AFU_ORTHOLOGUE AFUA_3G02220)"/>
    <property type="match status" value="1"/>
</dbReference>
<dbReference type="InterPro" id="IPR007361">
    <property type="entry name" value="DUF427"/>
</dbReference>
<evidence type="ECO:0000259" key="1">
    <source>
        <dbReference type="Pfam" id="PF04248"/>
    </source>
</evidence>
<dbReference type="InterPro" id="IPR038694">
    <property type="entry name" value="DUF427_sf"/>
</dbReference>
<organism evidence="2 3">
    <name type="scientific">Deinococcus rubellus</name>
    <dbReference type="NCBI Taxonomy" id="1889240"/>
    <lineage>
        <taxon>Bacteria</taxon>
        <taxon>Thermotogati</taxon>
        <taxon>Deinococcota</taxon>
        <taxon>Deinococci</taxon>
        <taxon>Deinococcales</taxon>
        <taxon>Deinococcaceae</taxon>
        <taxon>Deinococcus</taxon>
    </lineage>
</organism>
<evidence type="ECO:0000313" key="2">
    <source>
        <dbReference type="EMBL" id="UWX65106.1"/>
    </source>
</evidence>
<dbReference type="Gene3D" id="2.170.150.40">
    <property type="entry name" value="Domain of unknown function (DUF427)"/>
    <property type="match status" value="1"/>
</dbReference>
<dbReference type="PANTHER" id="PTHR34310:SF5">
    <property type="entry name" value="DUF427 DOMAIN PROTEIN (AFU_ORTHOLOGUE AFUA_3G02220)"/>
    <property type="match status" value="1"/>
</dbReference>
<reference evidence="2" key="1">
    <citation type="submission" date="2022-09" db="EMBL/GenBank/DDBJ databases">
        <title>genome sequence of Deinococcus rubellus.</title>
        <authorList>
            <person name="Srinivasan S."/>
        </authorList>
    </citation>
    <scope>NUCLEOTIDE SEQUENCE</scope>
    <source>
        <strain evidence="2">Ant6</strain>
    </source>
</reference>
<evidence type="ECO:0000313" key="3">
    <source>
        <dbReference type="Proteomes" id="UP001060261"/>
    </source>
</evidence>
<gene>
    <name evidence="2" type="ORF">N0D28_05460</name>
</gene>
<feature type="domain" description="DUF427" evidence="1">
    <location>
        <begin position="1"/>
        <end position="87"/>
    </location>
</feature>
<keyword evidence="3" id="KW-1185">Reference proteome</keyword>
<accession>A0ABY5YLV3</accession>
<dbReference type="EMBL" id="CP104213">
    <property type="protein sequence ID" value="UWX65106.1"/>
    <property type="molecule type" value="Genomic_DNA"/>
</dbReference>
<sequence>MKAIWNNQVIAESDNTVVVEGNHYFPRSSVKSEYLTSSQTHSVCPWKGTASYYTLTVGGKNNPDAAWYYPQPKDAAREITDHLAFWKGVEVKA</sequence>
<dbReference type="Pfam" id="PF04248">
    <property type="entry name" value="NTP_transf_9"/>
    <property type="match status" value="1"/>
</dbReference>
<dbReference type="RefSeq" id="WP_260561364.1">
    <property type="nucleotide sequence ID" value="NZ_BAABEC010000175.1"/>
</dbReference>
<protein>
    <submittedName>
        <fullName evidence="2">DUF427 domain-containing protein</fullName>
    </submittedName>
</protein>
<proteinExistence type="predicted"/>